<evidence type="ECO:0000256" key="3">
    <source>
        <dbReference type="ARBA" id="ARBA00022630"/>
    </source>
</evidence>
<evidence type="ECO:0000256" key="7">
    <source>
        <dbReference type="ARBA" id="ARBA00023033"/>
    </source>
</evidence>
<proteinExistence type="inferred from homology"/>
<accession>A0A2B7YRU9</accession>
<dbReference type="PANTHER" id="PTHR43098">
    <property type="entry name" value="L-ORNITHINE N(5)-MONOOXYGENASE-RELATED"/>
    <property type="match status" value="1"/>
</dbReference>
<dbReference type="Gene3D" id="3.50.50.60">
    <property type="entry name" value="FAD/NAD(P)-binding domain"/>
    <property type="match status" value="2"/>
</dbReference>
<dbReference type="InterPro" id="IPR050775">
    <property type="entry name" value="FAD-binding_Monooxygenases"/>
</dbReference>
<dbReference type="Proteomes" id="UP000224634">
    <property type="component" value="Unassembled WGS sequence"/>
</dbReference>
<keyword evidence="7" id="KW-0503">Monooxygenase</keyword>
<dbReference type="InterPro" id="IPR023753">
    <property type="entry name" value="FAD/NAD-binding_dom"/>
</dbReference>
<keyword evidence="4" id="KW-0274">FAD</keyword>
<comment type="similarity">
    <text evidence="2">Belongs to the FAD-binding monooxygenase family.</text>
</comment>
<dbReference type="AlphaFoldDB" id="A0A2B7YRU9"/>
<name>A0A2B7YRU9_POLH7</name>
<dbReference type="OrthoDB" id="66881at2759"/>
<keyword evidence="10" id="KW-1185">Reference proteome</keyword>
<evidence type="ECO:0000313" key="10">
    <source>
        <dbReference type="Proteomes" id="UP000224634"/>
    </source>
</evidence>
<sequence>MGSMPEPIKEEFDVLIVGAGFGALTLLHKLRKQNLKVKVYERAAASGGVWYSNTYPGARVDTDAPVYQFYDKEIWEDFTFKERYPGQKELQRYFAHVESKWHLAKDIEYNKRVEAAKFDESRHQWLVECADGTEVYTRWFVPALGFASQPYVPYLKGLSDFKGQVYHTAKWPQWGVKLKGKRVAVIGTGASGIQCIQECGKVAEHLTIFQRTPNYCLPMNQGLLNEEEEQKKKKSGAYQAAFDTSYTTFTGFTFDFYPKNTFDETPEEREALYQKLLDEGGFRIWLASYQDMLFNPEANKVAYDFWRKSVLARVKDTAKAELLAPEKAPHPFGAKRPSLEQDFYEVVSRPNIDIVDLNTTPIVEITETGIRTSADGSAHEADVIILATGFDAVTGGLTSIDIQGTDGKTVKESWANGTRTNFGLALSKFPNMFLMYGPQSPTAFANGPTCAQVQADWVDKFLKMLRKQGVTRIEPTEAAIDRWVSRVTEVWDGSLFPLAKSWYQGANIPGRKVEPLNWTGGLPPYIEMINKSIANPELEDWVMVRSV</sequence>
<feature type="domain" description="FAD/NAD(P)-binding" evidence="8">
    <location>
        <begin position="12"/>
        <end position="226"/>
    </location>
</feature>
<evidence type="ECO:0000259" key="8">
    <source>
        <dbReference type="Pfam" id="PF07992"/>
    </source>
</evidence>
<dbReference type="EMBL" id="PDNA01000018">
    <property type="protein sequence ID" value="PGH23910.1"/>
    <property type="molecule type" value="Genomic_DNA"/>
</dbReference>
<evidence type="ECO:0000256" key="1">
    <source>
        <dbReference type="ARBA" id="ARBA00001974"/>
    </source>
</evidence>
<reference evidence="9 10" key="1">
    <citation type="submission" date="2017-10" db="EMBL/GenBank/DDBJ databases">
        <title>Comparative genomics in systemic dimorphic fungi from Ajellomycetaceae.</title>
        <authorList>
            <person name="Munoz J.F."/>
            <person name="Mcewen J.G."/>
            <person name="Clay O.K."/>
            <person name="Cuomo C.A."/>
        </authorList>
    </citation>
    <scope>NUCLEOTIDE SEQUENCE [LARGE SCALE GENOMIC DNA]</scope>
    <source>
        <strain evidence="9 10">UAMH7299</strain>
    </source>
</reference>
<evidence type="ECO:0000256" key="5">
    <source>
        <dbReference type="ARBA" id="ARBA00022857"/>
    </source>
</evidence>
<dbReference type="STRING" id="1447883.A0A2B7YRU9"/>
<keyword evidence="6" id="KW-0560">Oxidoreductase</keyword>
<comment type="cofactor">
    <cofactor evidence="1">
        <name>FAD</name>
        <dbReference type="ChEBI" id="CHEBI:57692"/>
    </cofactor>
</comment>
<organism evidence="9 10">
    <name type="scientific">Polytolypa hystricis (strain UAMH7299)</name>
    <dbReference type="NCBI Taxonomy" id="1447883"/>
    <lineage>
        <taxon>Eukaryota</taxon>
        <taxon>Fungi</taxon>
        <taxon>Dikarya</taxon>
        <taxon>Ascomycota</taxon>
        <taxon>Pezizomycotina</taxon>
        <taxon>Eurotiomycetes</taxon>
        <taxon>Eurotiomycetidae</taxon>
        <taxon>Onygenales</taxon>
        <taxon>Onygenales incertae sedis</taxon>
        <taxon>Polytolypa</taxon>
    </lineage>
</organism>
<evidence type="ECO:0000256" key="6">
    <source>
        <dbReference type="ARBA" id="ARBA00023002"/>
    </source>
</evidence>
<evidence type="ECO:0000256" key="2">
    <source>
        <dbReference type="ARBA" id="ARBA00010139"/>
    </source>
</evidence>
<comment type="caution">
    <text evidence="9">The sequence shown here is derived from an EMBL/GenBank/DDBJ whole genome shotgun (WGS) entry which is preliminary data.</text>
</comment>
<keyword evidence="5" id="KW-0521">NADP</keyword>
<dbReference type="Pfam" id="PF07992">
    <property type="entry name" value="Pyr_redox_2"/>
    <property type="match status" value="1"/>
</dbReference>
<gene>
    <name evidence="9" type="ORF">AJ80_01972</name>
</gene>
<dbReference type="PANTHER" id="PTHR43098:SF3">
    <property type="entry name" value="L-ORNITHINE N(5)-MONOOXYGENASE-RELATED"/>
    <property type="match status" value="1"/>
</dbReference>
<dbReference type="SUPFAM" id="SSF51905">
    <property type="entry name" value="FAD/NAD(P)-binding domain"/>
    <property type="match status" value="2"/>
</dbReference>
<evidence type="ECO:0000313" key="9">
    <source>
        <dbReference type="EMBL" id="PGH23910.1"/>
    </source>
</evidence>
<protein>
    <recommendedName>
        <fullName evidence="8">FAD/NAD(P)-binding domain-containing protein</fullName>
    </recommendedName>
</protein>
<dbReference type="InterPro" id="IPR036188">
    <property type="entry name" value="FAD/NAD-bd_sf"/>
</dbReference>
<keyword evidence="3" id="KW-0285">Flavoprotein</keyword>
<evidence type="ECO:0000256" key="4">
    <source>
        <dbReference type="ARBA" id="ARBA00022827"/>
    </source>
</evidence>
<dbReference type="GO" id="GO:0004497">
    <property type="term" value="F:monooxygenase activity"/>
    <property type="evidence" value="ECO:0007669"/>
    <property type="project" value="UniProtKB-KW"/>
</dbReference>